<dbReference type="Gene3D" id="1.25.10.10">
    <property type="entry name" value="Leucine-rich Repeat Variant"/>
    <property type="match status" value="1"/>
</dbReference>
<reference evidence="3" key="1">
    <citation type="submission" date="2023-08" db="EMBL/GenBank/DDBJ databases">
        <authorList>
            <person name="Chen Y."/>
            <person name="Shah S."/>
            <person name="Dougan E. K."/>
            <person name="Thang M."/>
            <person name="Chan C."/>
        </authorList>
    </citation>
    <scope>NUCLEOTIDE SEQUENCE</scope>
</reference>
<dbReference type="AlphaFoldDB" id="A0AA36J8S0"/>
<feature type="region of interest" description="Disordered" evidence="1">
    <location>
        <begin position="1"/>
        <end position="46"/>
    </location>
</feature>
<organism evidence="3 4">
    <name type="scientific">Effrenium voratum</name>
    <dbReference type="NCBI Taxonomy" id="2562239"/>
    <lineage>
        <taxon>Eukaryota</taxon>
        <taxon>Sar</taxon>
        <taxon>Alveolata</taxon>
        <taxon>Dinophyceae</taxon>
        <taxon>Suessiales</taxon>
        <taxon>Symbiodiniaceae</taxon>
        <taxon>Effrenium</taxon>
    </lineage>
</organism>
<feature type="non-terminal residue" evidence="3">
    <location>
        <position position="637"/>
    </location>
</feature>
<dbReference type="InterPro" id="IPR038905">
    <property type="entry name" value="ARMC2"/>
</dbReference>
<dbReference type="InterPro" id="IPR016024">
    <property type="entry name" value="ARM-type_fold"/>
</dbReference>
<evidence type="ECO:0000259" key="2">
    <source>
        <dbReference type="Pfam" id="PF00892"/>
    </source>
</evidence>
<evidence type="ECO:0000256" key="1">
    <source>
        <dbReference type="SAM" id="MobiDB-lite"/>
    </source>
</evidence>
<protein>
    <recommendedName>
        <fullName evidence="2">EamA domain-containing protein</fullName>
    </recommendedName>
</protein>
<dbReference type="PANTHER" id="PTHR21356:SF1">
    <property type="entry name" value="ARMADILLO REPEAT-CONTAINING PROTEIN 2"/>
    <property type="match status" value="1"/>
</dbReference>
<feature type="compositionally biased region" description="Low complexity" evidence="1">
    <location>
        <begin position="30"/>
        <end position="39"/>
    </location>
</feature>
<dbReference type="GO" id="GO:0016020">
    <property type="term" value="C:membrane"/>
    <property type="evidence" value="ECO:0007669"/>
    <property type="project" value="InterPro"/>
</dbReference>
<dbReference type="SUPFAM" id="SSF48371">
    <property type="entry name" value="ARM repeat"/>
    <property type="match status" value="1"/>
</dbReference>
<keyword evidence="4" id="KW-1185">Reference proteome</keyword>
<dbReference type="PANTHER" id="PTHR21356">
    <property type="entry name" value="ARMADILLO REPEAT CONTAINING 2"/>
    <property type="match status" value="1"/>
</dbReference>
<sequence>VAERSPKRGSATSASPRQQLADGSPRRKASQSPSPGSRPSSRDKFPLDIPLAHAPCEVVLSKLQSLSASKDKRPQAEFGELCERVSTLATEMKAGKSLDLAFAPQMLREVMGLMDAKDLKDSKYVFKLARCALSLLSLEAATKGVPISGVQAAYQNIAQVLFKFSQKEGNDAHFLSEKLIEPLIEVLESNPDPCASTDLKVYIVGILKNVSNDTANQKFLAQRGAVTSLFKLMDPKVLTGNPKEAALLIQVTAALRNLASHQYKQFLTEDRLNALTRLMALYPGHVELLTNIARTLAKLTLHGSAVEAIAKSDAHLRQISQTLSSNLDSAALTLRLSFVLGNLTERSDRLRIVFAFDCEGTALVPQLLGKYRQKAWVLPKRLSCVCPAQVIFNDLNYNAPLILTYVQLASVASTSVTASTVISTTSVVWTLIGSVIFLKEKLTGMKVFGILCCMAGNAATLLGSSSGTDHKGAFSGDLLCVLAAMLYATYTTVLSRLVGEDFSVALLFGEQEAPMEVGQDPRVRQAAEHPVVLDLSQAPITEWQGKGGDRAVPVVWRYAVKGLAVSVADLRARKESQSGGLGKDFEHPWRNPLANLPAVEIAESQYGGFAVMLELRMRRQSLHAPSSTFKEFLLQSI</sequence>
<dbReference type="SUPFAM" id="SSF103481">
    <property type="entry name" value="Multidrug resistance efflux transporter EmrE"/>
    <property type="match status" value="1"/>
</dbReference>
<feature type="domain" description="EamA" evidence="2">
    <location>
        <begin position="402"/>
        <end position="457"/>
    </location>
</feature>
<proteinExistence type="predicted"/>
<gene>
    <name evidence="3" type="ORF">EVOR1521_LOCUS23913</name>
</gene>
<comment type="caution">
    <text evidence="3">The sequence shown here is derived from an EMBL/GenBank/DDBJ whole genome shotgun (WGS) entry which is preliminary data.</text>
</comment>
<dbReference type="InterPro" id="IPR011989">
    <property type="entry name" value="ARM-like"/>
</dbReference>
<dbReference type="GO" id="GO:0044782">
    <property type="term" value="P:cilium organization"/>
    <property type="evidence" value="ECO:0007669"/>
    <property type="project" value="TreeGrafter"/>
</dbReference>
<dbReference type="InterPro" id="IPR037185">
    <property type="entry name" value="EmrE-like"/>
</dbReference>
<name>A0AA36J8S0_9DINO</name>
<dbReference type="InterPro" id="IPR000620">
    <property type="entry name" value="EamA_dom"/>
</dbReference>
<evidence type="ECO:0000313" key="3">
    <source>
        <dbReference type="EMBL" id="CAJ1400599.1"/>
    </source>
</evidence>
<dbReference type="Proteomes" id="UP001178507">
    <property type="component" value="Unassembled WGS sequence"/>
</dbReference>
<accession>A0AA36J8S0</accession>
<evidence type="ECO:0000313" key="4">
    <source>
        <dbReference type="Proteomes" id="UP001178507"/>
    </source>
</evidence>
<dbReference type="EMBL" id="CAUJNA010003379">
    <property type="protein sequence ID" value="CAJ1400599.1"/>
    <property type="molecule type" value="Genomic_DNA"/>
</dbReference>
<dbReference type="Pfam" id="PF00892">
    <property type="entry name" value="EamA"/>
    <property type="match status" value="1"/>
</dbReference>